<dbReference type="GO" id="GO:0016746">
    <property type="term" value="F:acyltransferase activity"/>
    <property type="evidence" value="ECO:0007669"/>
    <property type="project" value="UniProtKB-KW"/>
</dbReference>
<dbReference type="CDD" id="cd04301">
    <property type="entry name" value="NAT_SF"/>
    <property type="match status" value="1"/>
</dbReference>
<evidence type="ECO:0000256" key="1">
    <source>
        <dbReference type="ARBA" id="ARBA00022679"/>
    </source>
</evidence>
<dbReference type="InterPro" id="IPR016181">
    <property type="entry name" value="Acyl_CoA_acyltransferase"/>
</dbReference>
<dbReference type="PROSITE" id="PS51186">
    <property type="entry name" value="GNAT"/>
    <property type="match status" value="1"/>
</dbReference>
<dbReference type="InterPro" id="IPR000182">
    <property type="entry name" value="GNAT_dom"/>
</dbReference>
<proteinExistence type="predicted"/>
<dbReference type="Pfam" id="PF00583">
    <property type="entry name" value="Acetyltransf_1"/>
    <property type="match status" value="1"/>
</dbReference>
<evidence type="ECO:0000256" key="2">
    <source>
        <dbReference type="ARBA" id="ARBA00023315"/>
    </source>
</evidence>
<keyword evidence="2 4" id="KW-0012">Acyltransferase</keyword>
<gene>
    <name evidence="4" type="ORF">L1857_29355</name>
</gene>
<accession>A0ABY4P2N6</accession>
<name>A0ABY4P2N6_9PSEU</name>
<evidence type="ECO:0000313" key="4">
    <source>
        <dbReference type="EMBL" id="UQS26621.1"/>
    </source>
</evidence>
<dbReference type="EMBL" id="CP091196">
    <property type="protein sequence ID" value="UQS26621.1"/>
    <property type="molecule type" value="Genomic_DNA"/>
</dbReference>
<dbReference type="Proteomes" id="UP000830158">
    <property type="component" value="Chromosome"/>
</dbReference>
<feature type="domain" description="N-acetyltransferase" evidence="3">
    <location>
        <begin position="3"/>
        <end position="149"/>
    </location>
</feature>
<keyword evidence="1 4" id="KW-0808">Transferase</keyword>
<protein>
    <submittedName>
        <fullName evidence="4">GNAT family N-acetyltransferase</fullName>
        <ecNumber evidence="4">2.3.1.-</ecNumber>
    </submittedName>
</protein>
<dbReference type="InterPro" id="IPR050832">
    <property type="entry name" value="Bact_Acetyltransf"/>
</dbReference>
<dbReference type="SUPFAM" id="SSF55729">
    <property type="entry name" value="Acyl-CoA N-acyltransferases (Nat)"/>
    <property type="match status" value="1"/>
</dbReference>
<dbReference type="PANTHER" id="PTHR43877">
    <property type="entry name" value="AMINOALKYLPHOSPHONATE N-ACETYLTRANSFERASE-RELATED-RELATED"/>
    <property type="match status" value="1"/>
</dbReference>
<sequence>MRVALRPATEGDREFCFRLHEAAMGAYVAAVWGWDEREQRAYHDRGFAPGRWRIVTVDGADAGMLSVEHRPGSLYLGRIELLPEFQGRGIGSLLITDLIADADRHEVAVELDVLAVNTRARALYRRLGFREVRRHGDGDRKITMRYHGTRTGTR</sequence>
<organism evidence="4 5">
    <name type="scientific">Amycolatopsis thermalba</name>
    <dbReference type="NCBI Taxonomy" id="944492"/>
    <lineage>
        <taxon>Bacteria</taxon>
        <taxon>Bacillati</taxon>
        <taxon>Actinomycetota</taxon>
        <taxon>Actinomycetes</taxon>
        <taxon>Pseudonocardiales</taxon>
        <taxon>Pseudonocardiaceae</taxon>
        <taxon>Amycolatopsis</taxon>
    </lineage>
</organism>
<evidence type="ECO:0000259" key="3">
    <source>
        <dbReference type="PROSITE" id="PS51186"/>
    </source>
</evidence>
<dbReference type="RefSeq" id="WP_240323389.1">
    <property type="nucleotide sequence ID" value="NZ_CP091196.1"/>
</dbReference>
<keyword evidence="5" id="KW-1185">Reference proteome</keyword>
<evidence type="ECO:0000313" key="5">
    <source>
        <dbReference type="Proteomes" id="UP000830158"/>
    </source>
</evidence>
<dbReference type="EC" id="2.3.1.-" evidence="4"/>
<dbReference type="Gene3D" id="3.40.630.30">
    <property type="match status" value="1"/>
</dbReference>
<reference evidence="4" key="1">
    <citation type="submission" date="2022-01" db="EMBL/GenBank/DDBJ databases">
        <title>PSI-footprinting approach for the identification of protein synthesis inhibitor producers.</title>
        <authorList>
            <person name="Handel F."/>
            <person name="Kulik A."/>
            <person name="Wex K.W."/>
            <person name="Berscheid A."/>
            <person name="Saur J.S."/>
            <person name="Winkler A."/>
            <person name="Wibberg D."/>
            <person name="Kalinowski J."/>
            <person name="Broetz-Oesterhelt H."/>
            <person name="Mast Y."/>
        </authorList>
    </citation>
    <scope>NUCLEOTIDE SEQUENCE</scope>
    <source>
        <strain evidence="4">KNN 49.3e</strain>
    </source>
</reference>